<feature type="compositionally biased region" description="Basic and acidic residues" evidence="1">
    <location>
        <begin position="274"/>
        <end position="283"/>
    </location>
</feature>
<name>A0A6G1H2U8_9PEZI</name>
<feature type="region of interest" description="Disordered" evidence="1">
    <location>
        <begin position="249"/>
        <end position="283"/>
    </location>
</feature>
<evidence type="ECO:0000256" key="1">
    <source>
        <dbReference type="SAM" id="MobiDB-lite"/>
    </source>
</evidence>
<evidence type="ECO:0000313" key="2">
    <source>
        <dbReference type="EMBL" id="KAF1987329.1"/>
    </source>
</evidence>
<dbReference type="Proteomes" id="UP000800041">
    <property type="component" value="Unassembled WGS sequence"/>
</dbReference>
<dbReference type="AlphaFoldDB" id="A0A6G1H2U8"/>
<protein>
    <submittedName>
        <fullName evidence="2">Uncharacterized protein</fullName>
    </submittedName>
</protein>
<dbReference type="EMBL" id="ML977153">
    <property type="protein sequence ID" value="KAF1987329.1"/>
    <property type="molecule type" value="Genomic_DNA"/>
</dbReference>
<organism evidence="2 3">
    <name type="scientific">Aulographum hederae CBS 113979</name>
    <dbReference type="NCBI Taxonomy" id="1176131"/>
    <lineage>
        <taxon>Eukaryota</taxon>
        <taxon>Fungi</taxon>
        <taxon>Dikarya</taxon>
        <taxon>Ascomycota</taxon>
        <taxon>Pezizomycotina</taxon>
        <taxon>Dothideomycetes</taxon>
        <taxon>Pleosporomycetidae</taxon>
        <taxon>Aulographales</taxon>
        <taxon>Aulographaceae</taxon>
    </lineage>
</organism>
<reference evidence="2" key="1">
    <citation type="journal article" date="2020" name="Stud. Mycol.">
        <title>101 Dothideomycetes genomes: a test case for predicting lifestyles and emergence of pathogens.</title>
        <authorList>
            <person name="Haridas S."/>
            <person name="Albert R."/>
            <person name="Binder M."/>
            <person name="Bloem J."/>
            <person name="Labutti K."/>
            <person name="Salamov A."/>
            <person name="Andreopoulos B."/>
            <person name="Baker S."/>
            <person name="Barry K."/>
            <person name="Bills G."/>
            <person name="Bluhm B."/>
            <person name="Cannon C."/>
            <person name="Castanera R."/>
            <person name="Culley D."/>
            <person name="Daum C."/>
            <person name="Ezra D."/>
            <person name="Gonzalez J."/>
            <person name="Henrissat B."/>
            <person name="Kuo A."/>
            <person name="Liang C."/>
            <person name="Lipzen A."/>
            <person name="Lutzoni F."/>
            <person name="Magnuson J."/>
            <person name="Mondo S."/>
            <person name="Nolan M."/>
            <person name="Ohm R."/>
            <person name="Pangilinan J."/>
            <person name="Park H.-J."/>
            <person name="Ramirez L."/>
            <person name="Alfaro M."/>
            <person name="Sun H."/>
            <person name="Tritt A."/>
            <person name="Yoshinaga Y."/>
            <person name="Zwiers L.-H."/>
            <person name="Turgeon B."/>
            <person name="Goodwin S."/>
            <person name="Spatafora J."/>
            <person name="Crous P."/>
            <person name="Grigoriev I."/>
        </authorList>
    </citation>
    <scope>NUCLEOTIDE SEQUENCE</scope>
    <source>
        <strain evidence="2">CBS 113979</strain>
    </source>
</reference>
<gene>
    <name evidence="2" type="ORF">K402DRAFT_376058</name>
</gene>
<dbReference type="OrthoDB" id="5365129at2759"/>
<evidence type="ECO:0000313" key="3">
    <source>
        <dbReference type="Proteomes" id="UP000800041"/>
    </source>
</evidence>
<accession>A0A6G1H2U8</accession>
<feature type="compositionally biased region" description="Basic residues" evidence="1">
    <location>
        <begin position="258"/>
        <end position="273"/>
    </location>
</feature>
<sequence>MVANAVGFALDAASFLVPLALMDGGPKPPDLATTSIKMYMGHGAKDAAGKCPHIALWDNDGNRIGQSHPDKKCHIDEGNVYQVSIPHSQTSPPDSQADPYYVMLSQLDDDAICIASVAVNGIKIQGSFFGDTGYMCGQSWFPSDNAIGSDFSKPRCVWLDANHDNDINARAISFHLNDLNPDTEKMAQYRENQDTLCRSSPRFSFWGNLLPDGIPPFFLPKLEYIGDNGRDKDINRILDDPNNPVDKGVYLHQGEPKSHKRQTPRQFGRRAKGANHDPSHLIITDRPDAGAREVCEHPTSYGWDIANTHENLFCDMEHKQLYPLCDAAITQSCFDVEAKTLVPGMQKRDEHFEKLRFGRSYSTEATWTDKKA</sequence>
<proteinExistence type="predicted"/>
<keyword evidence="3" id="KW-1185">Reference proteome</keyword>